<evidence type="ECO:0000256" key="6">
    <source>
        <dbReference type="ARBA" id="ARBA00022741"/>
    </source>
</evidence>
<dbReference type="GO" id="GO:0000049">
    <property type="term" value="F:tRNA binding"/>
    <property type="evidence" value="ECO:0007669"/>
    <property type="project" value="TreeGrafter"/>
</dbReference>
<dbReference type="InterPro" id="IPR043519">
    <property type="entry name" value="NT_sf"/>
</dbReference>
<proteinExistence type="inferred from homology"/>
<dbReference type="Gene3D" id="1.10.3090.10">
    <property type="entry name" value="cca-adding enzyme, domain 2"/>
    <property type="match status" value="1"/>
</dbReference>
<evidence type="ECO:0000256" key="1">
    <source>
        <dbReference type="ARBA" id="ARBA00001946"/>
    </source>
</evidence>
<organism evidence="13 14">
    <name type="scientific">Planococcus salinus</name>
    <dbReference type="NCBI Taxonomy" id="1848460"/>
    <lineage>
        <taxon>Bacteria</taxon>
        <taxon>Bacillati</taxon>
        <taxon>Bacillota</taxon>
        <taxon>Bacilli</taxon>
        <taxon>Bacillales</taxon>
        <taxon>Caryophanaceae</taxon>
        <taxon>Planococcus</taxon>
    </lineage>
</organism>
<dbReference type="EC" id="2.7.7.72" evidence="13"/>
<evidence type="ECO:0000256" key="8">
    <source>
        <dbReference type="ARBA" id="ARBA00022884"/>
    </source>
</evidence>
<dbReference type="InterPro" id="IPR032828">
    <property type="entry name" value="PolyA_RNA-bd"/>
</dbReference>
<name>A0A3M8P9V0_9BACL</name>
<keyword evidence="8 9" id="KW-0694">RNA-binding</keyword>
<comment type="similarity">
    <text evidence="9">Belongs to the tRNA nucleotidyltransferase/poly(A) polymerase family.</text>
</comment>
<dbReference type="NCBIfam" id="NF009814">
    <property type="entry name" value="PRK13299.1"/>
    <property type="match status" value="1"/>
</dbReference>
<dbReference type="GO" id="GO:0046872">
    <property type="term" value="F:metal ion binding"/>
    <property type="evidence" value="ECO:0007669"/>
    <property type="project" value="UniProtKB-KW"/>
</dbReference>
<sequence>MKTALKVIGILEKAGYEAYMVGGAVRDYLLGKSPQDIDVTTSASPQEVKSCFSKTIDTGIQHGTVLVLLDGEGIEVTTFRTESGYSDNRRPDAVEFVKSLPEDLKRRDFTINAMAMTKELKVIDFFGGQEDLKRKLIRAVGEPDRRFSEDALRMLRAVRFSSQLNFMIDEKTLASIKRQARLIRSIAVERIKTEIDKIMVNPHTQRSMEYLKTTTLTKHLPAGYLFEVPWEKYIAEGNSVKGWVYMLYHLEKEFADIRAYKFSNDEKRLIEGALRAARADFWDAWTYYVYTEEQLQIASALREMTVNIPLEKRRLPIHSKTDIQATGRDLMDWSASRQGPWLKKWIEKMEKEIVYGRLQNDKEQIKDWFINEYNHDA</sequence>
<dbReference type="GO" id="GO:0008033">
    <property type="term" value="P:tRNA processing"/>
    <property type="evidence" value="ECO:0007669"/>
    <property type="project" value="UniProtKB-KW"/>
</dbReference>
<dbReference type="Pfam" id="PF01743">
    <property type="entry name" value="PolyA_pol"/>
    <property type="match status" value="1"/>
</dbReference>
<reference evidence="13 14" key="1">
    <citation type="journal article" date="2018" name="Int. J. Syst. Evol. Microbiol.">
        <title>Planococcus salinus sp. nov., a moderately halophilic bacterium isolated from a saline-alkali soil.</title>
        <authorList>
            <person name="Gan L."/>
        </authorList>
    </citation>
    <scope>NUCLEOTIDE SEQUENCE [LARGE SCALE GENOMIC DNA]</scope>
    <source>
        <strain evidence="13 14">LCB217</strain>
    </source>
</reference>
<evidence type="ECO:0000256" key="3">
    <source>
        <dbReference type="ARBA" id="ARBA00022694"/>
    </source>
</evidence>
<comment type="cofactor">
    <cofactor evidence="1">
        <name>Mg(2+)</name>
        <dbReference type="ChEBI" id="CHEBI:18420"/>
    </cofactor>
</comment>
<gene>
    <name evidence="13" type="ORF">EEX84_03415</name>
</gene>
<evidence type="ECO:0000313" key="14">
    <source>
        <dbReference type="Proteomes" id="UP000275473"/>
    </source>
</evidence>
<evidence type="ECO:0000256" key="7">
    <source>
        <dbReference type="ARBA" id="ARBA00022842"/>
    </source>
</evidence>
<dbReference type="Gene3D" id="3.30.460.10">
    <property type="entry name" value="Beta Polymerase, domain 2"/>
    <property type="match status" value="1"/>
</dbReference>
<evidence type="ECO:0000259" key="12">
    <source>
        <dbReference type="Pfam" id="PF13735"/>
    </source>
</evidence>
<keyword evidence="5" id="KW-0479">Metal-binding</keyword>
<keyword evidence="3" id="KW-0819">tRNA processing</keyword>
<dbReference type="Gene3D" id="1.10.246.80">
    <property type="match status" value="1"/>
</dbReference>
<feature type="domain" description="tRNA nucleotidyltransferase/poly(A) polymerase RNA and SrmB- binding" evidence="11">
    <location>
        <begin position="165"/>
        <end position="220"/>
    </location>
</feature>
<dbReference type="SUPFAM" id="SSF81301">
    <property type="entry name" value="Nucleotidyltransferase"/>
    <property type="match status" value="1"/>
</dbReference>
<keyword evidence="2 9" id="KW-0808">Transferase</keyword>
<accession>A0A3M8P9V0</accession>
<comment type="caution">
    <text evidence="13">The sequence shown here is derived from an EMBL/GenBank/DDBJ whole genome shotgun (WGS) entry which is preliminary data.</text>
</comment>
<dbReference type="Proteomes" id="UP000275473">
    <property type="component" value="Unassembled WGS sequence"/>
</dbReference>
<dbReference type="GO" id="GO:0004810">
    <property type="term" value="F:CCA tRNA nucleotidyltransferase activity"/>
    <property type="evidence" value="ECO:0007669"/>
    <property type="project" value="UniProtKB-EC"/>
</dbReference>
<evidence type="ECO:0000256" key="9">
    <source>
        <dbReference type="RuleBase" id="RU003953"/>
    </source>
</evidence>
<keyword evidence="14" id="KW-1185">Reference proteome</keyword>
<dbReference type="SUPFAM" id="SSF81891">
    <property type="entry name" value="Poly A polymerase C-terminal region-like"/>
    <property type="match status" value="1"/>
</dbReference>
<keyword evidence="7" id="KW-0460">Magnesium</keyword>
<dbReference type="InterPro" id="IPR002646">
    <property type="entry name" value="PolA_pol_head_dom"/>
</dbReference>
<dbReference type="OrthoDB" id="9805698at2"/>
<dbReference type="PANTHER" id="PTHR46173:SF1">
    <property type="entry name" value="CCA TRNA NUCLEOTIDYLTRANSFERASE 1, MITOCHONDRIAL"/>
    <property type="match status" value="1"/>
</dbReference>
<dbReference type="AlphaFoldDB" id="A0A3M8P9V0"/>
<evidence type="ECO:0000259" key="11">
    <source>
        <dbReference type="Pfam" id="PF12627"/>
    </source>
</evidence>
<dbReference type="Pfam" id="PF13735">
    <property type="entry name" value="tRNA_NucTran2_2"/>
    <property type="match status" value="1"/>
</dbReference>
<dbReference type="EMBL" id="RIAX01000002">
    <property type="protein sequence ID" value="RNF40485.1"/>
    <property type="molecule type" value="Genomic_DNA"/>
</dbReference>
<dbReference type="Pfam" id="PF12627">
    <property type="entry name" value="PolyA_pol_RNAbd"/>
    <property type="match status" value="1"/>
</dbReference>
<dbReference type="InterPro" id="IPR050264">
    <property type="entry name" value="Bact_CCA-adding_enz_type3_sf"/>
</dbReference>
<evidence type="ECO:0000256" key="2">
    <source>
        <dbReference type="ARBA" id="ARBA00022679"/>
    </source>
</evidence>
<dbReference type="RefSeq" id="WP_123164184.1">
    <property type="nucleotide sequence ID" value="NZ_RIAX01000002.1"/>
</dbReference>
<feature type="domain" description="CCA-adding enzyme C-terminal" evidence="12">
    <location>
        <begin position="241"/>
        <end position="368"/>
    </location>
</feature>
<keyword evidence="4 13" id="KW-0548">Nucleotidyltransferase</keyword>
<dbReference type="GO" id="GO:0000166">
    <property type="term" value="F:nucleotide binding"/>
    <property type="evidence" value="ECO:0007669"/>
    <property type="project" value="UniProtKB-KW"/>
</dbReference>
<keyword evidence="6" id="KW-0547">Nucleotide-binding</keyword>
<evidence type="ECO:0000256" key="5">
    <source>
        <dbReference type="ARBA" id="ARBA00022723"/>
    </source>
</evidence>
<dbReference type="InterPro" id="IPR032810">
    <property type="entry name" value="CCA-adding_enz_C"/>
</dbReference>
<evidence type="ECO:0000259" key="10">
    <source>
        <dbReference type="Pfam" id="PF01743"/>
    </source>
</evidence>
<evidence type="ECO:0000256" key="4">
    <source>
        <dbReference type="ARBA" id="ARBA00022695"/>
    </source>
</evidence>
<protein>
    <submittedName>
        <fullName evidence="13">CCA tRNA nucleotidyltransferase</fullName>
        <ecNumber evidence="13">2.7.7.72</ecNumber>
    </submittedName>
</protein>
<evidence type="ECO:0000313" key="13">
    <source>
        <dbReference type="EMBL" id="RNF40485.1"/>
    </source>
</evidence>
<feature type="domain" description="Poly A polymerase head" evidence="10">
    <location>
        <begin position="18"/>
        <end position="138"/>
    </location>
</feature>
<dbReference type="PANTHER" id="PTHR46173">
    <property type="entry name" value="CCA TRNA NUCLEOTIDYLTRANSFERASE 1, MITOCHONDRIAL"/>
    <property type="match status" value="1"/>
</dbReference>
<dbReference type="CDD" id="cd05398">
    <property type="entry name" value="NT_ClassII-CCAase"/>
    <property type="match status" value="1"/>
</dbReference>